<feature type="region of interest" description="Disordered" evidence="6">
    <location>
        <begin position="1"/>
        <end position="20"/>
    </location>
</feature>
<evidence type="ECO:0000256" key="3">
    <source>
        <dbReference type="ARBA" id="ARBA00022679"/>
    </source>
</evidence>
<evidence type="ECO:0000256" key="6">
    <source>
        <dbReference type="SAM" id="MobiDB-lite"/>
    </source>
</evidence>
<evidence type="ECO:0000256" key="1">
    <source>
        <dbReference type="ARBA" id="ARBA00010543"/>
    </source>
</evidence>
<dbReference type="STRING" id="3068.D8U1J0"/>
<sequence>MEPEQGQPQPKRVRLSDAQLQPQGASIIGIQGALTAGPSSTTGTTVALKPSSGGLSQLTTATKPAGSIASSAAPAGQTSSVGPAVPLAAPTVGPLTAEIAAGGHRVTVEFLHQHFGDSEQIRGYSGLNITIWIHVRTYHTWVDIQFAAKRPGADKLGPIFDGAFPSGYCRSKIYGDRLVATACIVAEEFVAAATAGAAAMPDLMTLGDHVGTVLLPPNAYGITARPAAGTAGSDAAADTPGISISQNRGSAQGPMEVSVRRFQVSKAPAEVKALHARLEPLLLFTIDGAQFIDDEDPQWEMLLPVMRAEDGGCLVLGLTTLFNFFSYPASCRLRVSQVLVLSPWQGLGLGKALLKLSYDLAKSRRCADLTVEDPTPNLQRVREKLEVEMMRALPWVVNQARKCLDAVVRGETSWPVWEEEEEQKMAEEEQAAETAQQLQQIAAAGATEATPPAQGAGQGVGELVVAQQPLLAAHAFFAALGAVPPQHMVLPEDVQVKARAEAEARWRQRLAATEDAAVKAVATEAVVGPGPSGCSEDTTVVAGRGSSTGDMTGRGGVSSVAGALNPSPTFVSAISRELKMHRGQIRNVWEALLWCEPGALTRHGVRAAVEQLITSRLEAQYFSSVGRAAAAKRLVDTNRTTLQAAGSADADVDDAVREPDFFLYRPVGQEAVARAGSGDTGAVATGRLNLTQVTADDKARRMEEMLLERRQQLEALALVLDRDSKKQL</sequence>
<keyword evidence="9" id="KW-1185">Reference proteome</keyword>
<keyword evidence="3" id="KW-0808">Transferase</keyword>
<dbReference type="InterPro" id="IPR016181">
    <property type="entry name" value="Acyl_CoA_acyltransferase"/>
</dbReference>
<dbReference type="Proteomes" id="UP000001058">
    <property type="component" value="Unassembled WGS sequence"/>
</dbReference>
<evidence type="ECO:0000256" key="5">
    <source>
        <dbReference type="ARBA" id="ARBA00048017"/>
    </source>
</evidence>
<dbReference type="GO" id="GO:0000781">
    <property type="term" value="C:chromosome, telomeric region"/>
    <property type="evidence" value="ECO:0007669"/>
    <property type="project" value="GOC"/>
</dbReference>
<dbReference type="KEGG" id="vcn:VOLCADRAFT_93192"/>
<dbReference type="SUPFAM" id="SSF55729">
    <property type="entry name" value="Acyl-CoA N-acyltransferases (Nat)"/>
    <property type="match status" value="2"/>
</dbReference>
<feature type="region of interest" description="Disordered" evidence="6">
    <location>
        <begin position="39"/>
        <end position="60"/>
    </location>
</feature>
<dbReference type="Pfam" id="PF10394">
    <property type="entry name" value="Hat1_N"/>
    <property type="match status" value="1"/>
</dbReference>
<dbReference type="eggNOG" id="KOG2696">
    <property type="taxonomic scope" value="Eukaryota"/>
</dbReference>
<feature type="region of interest" description="Disordered" evidence="6">
    <location>
        <begin position="424"/>
        <end position="457"/>
    </location>
</feature>
<evidence type="ECO:0000256" key="4">
    <source>
        <dbReference type="ARBA" id="ARBA00023315"/>
    </source>
</evidence>
<evidence type="ECO:0000313" key="9">
    <source>
        <dbReference type="Proteomes" id="UP000001058"/>
    </source>
</evidence>
<proteinExistence type="inferred from homology"/>
<dbReference type="GeneID" id="9628754"/>
<reference evidence="8 9" key="1">
    <citation type="journal article" date="2010" name="Science">
        <title>Genomic analysis of organismal complexity in the multicellular green alga Volvox carteri.</title>
        <authorList>
            <person name="Prochnik S.E."/>
            <person name="Umen J."/>
            <person name="Nedelcu A.M."/>
            <person name="Hallmann A."/>
            <person name="Miller S.M."/>
            <person name="Nishii I."/>
            <person name="Ferris P."/>
            <person name="Kuo A."/>
            <person name="Mitros T."/>
            <person name="Fritz-Laylin L.K."/>
            <person name="Hellsten U."/>
            <person name="Chapman J."/>
            <person name="Simakov O."/>
            <person name="Rensing S.A."/>
            <person name="Terry A."/>
            <person name="Pangilinan J."/>
            <person name="Kapitonov V."/>
            <person name="Jurka J."/>
            <person name="Salamov A."/>
            <person name="Shapiro H."/>
            <person name="Schmutz J."/>
            <person name="Grimwood J."/>
            <person name="Lindquist E."/>
            <person name="Lucas S."/>
            <person name="Grigoriev I.V."/>
            <person name="Schmitt R."/>
            <person name="Kirk D."/>
            <person name="Rokhsar D.S."/>
        </authorList>
    </citation>
    <scope>NUCLEOTIDE SEQUENCE [LARGE SCALE GENOMIC DNA]</scope>
    <source>
        <strain evidence="9">f. Nagariensis / Eve</strain>
    </source>
</reference>
<protein>
    <recommendedName>
        <fullName evidence="2">histone acetyltransferase</fullName>
        <ecNumber evidence="2">2.3.1.48</ecNumber>
    </recommendedName>
</protein>
<feature type="domain" description="Histone acetyl transferase HAT1 N-terminal" evidence="7">
    <location>
        <begin position="108"/>
        <end position="151"/>
    </location>
</feature>
<evidence type="ECO:0000313" key="8">
    <source>
        <dbReference type="EMBL" id="EFJ46419.1"/>
    </source>
</evidence>
<dbReference type="GO" id="GO:0005634">
    <property type="term" value="C:nucleus"/>
    <property type="evidence" value="ECO:0007669"/>
    <property type="project" value="InterPro"/>
</dbReference>
<dbReference type="RefSeq" id="XP_002952572.1">
    <property type="nucleotide sequence ID" value="XM_002952526.1"/>
</dbReference>
<dbReference type="InterPro" id="IPR037113">
    <property type="entry name" value="Hat1_N_sf"/>
</dbReference>
<dbReference type="OrthoDB" id="10253098at2759"/>
<dbReference type="GO" id="GO:0004402">
    <property type="term" value="F:histone acetyltransferase activity"/>
    <property type="evidence" value="ECO:0007669"/>
    <property type="project" value="InterPro"/>
</dbReference>
<evidence type="ECO:0000256" key="2">
    <source>
        <dbReference type="ARBA" id="ARBA00013184"/>
    </source>
</evidence>
<organism evidence="9">
    <name type="scientific">Volvox carteri f. nagariensis</name>
    <dbReference type="NCBI Taxonomy" id="3068"/>
    <lineage>
        <taxon>Eukaryota</taxon>
        <taxon>Viridiplantae</taxon>
        <taxon>Chlorophyta</taxon>
        <taxon>core chlorophytes</taxon>
        <taxon>Chlorophyceae</taxon>
        <taxon>CS clade</taxon>
        <taxon>Chlamydomonadales</taxon>
        <taxon>Volvocaceae</taxon>
        <taxon>Volvox</taxon>
    </lineage>
</organism>
<comment type="similarity">
    <text evidence="1">Belongs to the HAT1 family.</text>
</comment>
<gene>
    <name evidence="8" type="ORF">VOLCADRAFT_93192</name>
</gene>
<name>D8U1J0_VOLCA</name>
<dbReference type="InterPro" id="IPR017380">
    <property type="entry name" value="Hist_AcTrfase_B-typ_cat-su"/>
</dbReference>
<keyword evidence="4" id="KW-0012">Acyltransferase</keyword>
<dbReference type="Gene3D" id="3.40.630.30">
    <property type="match status" value="1"/>
</dbReference>
<evidence type="ECO:0000259" key="7">
    <source>
        <dbReference type="Pfam" id="PF10394"/>
    </source>
</evidence>
<feature type="compositionally biased region" description="Low complexity" evidence="6">
    <location>
        <begin position="432"/>
        <end position="455"/>
    </location>
</feature>
<dbReference type="InterPro" id="IPR019467">
    <property type="entry name" value="Hat1_N"/>
</dbReference>
<accession>D8U1J0</accession>
<dbReference type="InParanoid" id="D8U1J0"/>
<dbReference type="AlphaFoldDB" id="D8U1J0"/>
<dbReference type="EMBL" id="GL378351">
    <property type="protein sequence ID" value="EFJ46419.1"/>
    <property type="molecule type" value="Genomic_DNA"/>
</dbReference>
<dbReference type="PANTHER" id="PTHR12046">
    <property type="entry name" value="HISTONE ACETYLTRANSFERASE TYPE B CATALYTIC SUBUNIT"/>
    <property type="match status" value="1"/>
</dbReference>
<dbReference type="GO" id="GO:0031509">
    <property type="term" value="P:subtelomeric heterochromatin formation"/>
    <property type="evidence" value="ECO:0007669"/>
    <property type="project" value="InterPro"/>
</dbReference>
<dbReference type="Gene3D" id="3.90.360.10">
    <property type="entry name" value="Histone acetyl transferase 1 (HAT1), N-terminal domain"/>
    <property type="match status" value="1"/>
</dbReference>
<dbReference type="EC" id="2.3.1.48" evidence="2"/>
<comment type="catalytic activity">
    <reaction evidence="5">
        <text>L-lysyl-[protein] + acetyl-CoA = N(6)-acetyl-L-lysyl-[protein] + CoA + H(+)</text>
        <dbReference type="Rhea" id="RHEA:45948"/>
        <dbReference type="Rhea" id="RHEA-COMP:9752"/>
        <dbReference type="Rhea" id="RHEA-COMP:10731"/>
        <dbReference type="ChEBI" id="CHEBI:15378"/>
        <dbReference type="ChEBI" id="CHEBI:29969"/>
        <dbReference type="ChEBI" id="CHEBI:57287"/>
        <dbReference type="ChEBI" id="CHEBI:57288"/>
        <dbReference type="ChEBI" id="CHEBI:61930"/>
        <dbReference type="EC" id="2.3.1.48"/>
    </reaction>
</comment>